<proteinExistence type="predicted"/>
<name>A0A0B7NFQ1_9FUNG</name>
<gene>
    <name evidence="1" type="primary">PARPA_08378.1 scaffold 32922</name>
</gene>
<sequence>MGWNWGQANNTSDKLIEDQRVKDYRPNSAVLDSINSLHLDEDVFVLGMDSLGKWTFLNEEFDRITKMDNV</sequence>
<organism evidence="1 2">
    <name type="scientific">Parasitella parasitica</name>
    <dbReference type="NCBI Taxonomy" id="35722"/>
    <lineage>
        <taxon>Eukaryota</taxon>
        <taxon>Fungi</taxon>
        <taxon>Fungi incertae sedis</taxon>
        <taxon>Mucoromycota</taxon>
        <taxon>Mucoromycotina</taxon>
        <taxon>Mucoromycetes</taxon>
        <taxon>Mucorales</taxon>
        <taxon>Mucorineae</taxon>
        <taxon>Mucoraceae</taxon>
        <taxon>Parasitella</taxon>
    </lineage>
</organism>
<keyword evidence="2" id="KW-1185">Reference proteome</keyword>
<dbReference type="Proteomes" id="UP000054107">
    <property type="component" value="Unassembled WGS sequence"/>
</dbReference>
<evidence type="ECO:0000313" key="2">
    <source>
        <dbReference type="Proteomes" id="UP000054107"/>
    </source>
</evidence>
<reference evidence="1 2" key="1">
    <citation type="submission" date="2014-09" db="EMBL/GenBank/DDBJ databases">
        <authorList>
            <person name="Ellenberger Sabrina"/>
        </authorList>
    </citation>
    <scope>NUCLEOTIDE SEQUENCE [LARGE SCALE GENOMIC DNA]</scope>
    <source>
        <strain evidence="1 2">CBS 412.66</strain>
    </source>
</reference>
<evidence type="ECO:0000313" key="1">
    <source>
        <dbReference type="EMBL" id="CEP14210.1"/>
    </source>
</evidence>
<dbReference type="EMBL" id="LN731087">
    <property type="protein sequence ID" value="CEP14210.1"/>
    <property type="molecule type" value="Genomic_DNA"/>
</dbReference>
<protein>
    <submittedName>
        <fullName evidence="1">Uncharacterized protein</fullName>
    </submittedName>
</protein>
<dbReference type="AlphaFoldDB" id="A0A0B7NFQ1"/>
<accession>A0A0B7NFQ1</accession>